<feature type="compositionally biased region" description="Pro residues" evidence="1">
    <location>
        <begin position="8"/>
        <end position="20"/>
    </location>
</feature>
<sequence length="636" mass="69059">MDTFETYPPLPPSPTTPLAPLPAKRAGGAPPYIRTSFSSGYSRSYSAHNIVFDATPVATSPSAPNLRHHSQSREPRHSKSMNLKQTPPPLPLPKEALDTGYTSNNEYSDSRTEAVIRQWRMKRSETDPGLSSGSAEKREALPSLPDNPRIWTPSQLAQYLLTALRFKGNKSSEGVSVPKPVAQDIANFVVKHKLNGRVFLRLQDRDIEEMGINQLWRTVLMSSSLELRKSLLKGRIWGFGFVNSSNESSSQATTEHERRVPSTVLEREEAIPRESTSPSCEHLPLSGSQDFSTLRSSGYMSPSSSTLSFDSDASNYIPSRRSTRPRAESTSSVASSSAGRVREIVQNLERAASSSEDVIPGNEDAGFASGEMTSGSEEDREPVLVGDDTIIDHGPNCSTKNEDIPSRSPSPELNGVAAVASPSTSYSSKTSRASTSELIKTPPPPSLVNLPALVYSRGPSVVSENDFSGPETKGALAEEPSVEALLQEEGDPCEGRPRSTSWGARAWEEEFPGGTSRRVPVTIEISKTGAKALAKTESSQEMITVPRSVWDNLRRRLEDTERRITLLEMQEAERRGEVELLAGGNFSDDRNIPKAQLPGGLSVVTLSPCLVIVGVGACALVAEYVFGHVVGRRSRS</sequence>
<gene>
    <name evidence="3" type="ORF">RDB_LOCUS18676</name>
</gene>
<accession>A0A8H3AK94</accession>
<name>A0A8H3AK94_9AGAM</name>
<feature type="compositionally biased region" description="Polar residues" evidence="1">
    <location>
        <begin position="286"/>
        <end position="300"/>
    </location>
</feature>
<dbReference type="EMBL" id="CAJMWY010000274">
    <property type="protein sequence ID" value="CAE6425612.1"/>
    <property type="molecule type" value="Genomic_DNA"/>
</dbReference>
<dbReference type="AlphaFoldDB" id="A0A8H3AK94"/>
<protein>
    <submittedName>
        <fullName evidence="3">Uncharacterized protein</fullName>
    </submittedName>
</protein>
<evidence type="ECO:0000256" key="2">
    <source>
        <dbReference type="SAM" id="Phobius"/>
    </source>
</evidence>
<evidence type="ECO:0000313" key="4">
    <source>
        <dbReference type="Proteomes" id="UP000663861"/>
    </source>
</evidence>
<feature type="region of interest" description="Disordered" evidence="1">
    <location>
        <begin position="1"/>
        <end position="27"/>
    </location>
</feature>
<feature type="compositionally biased region" description="Low complexity" evidence="1">
    <location>
        <begin position="301"/>
        <end position="314"/>
    </location>
</feature>
<proteinExistence type="predicted"/>
<dbReference type="Proteomes" id="UP000663861">
    <property type="component" value="Unassembled WGS sequence"/>
</dbReference>
<feature type="compositionally biased region" description="Low complexity" evidence="1">
    <location>
        <begin position="417"/>
        <end position="436"/>
    </location>
</feature>
<keyword evidence="2" id="KW-1133">Transmembrane helix</keyword>
<keyword evidence="2" id="KW-0472">Membrane</keyword>
<feature type="region of interest" description="Disordered" evidence="1">
    <location>
        <begin position="56"/>
        <end position="147"/>
    </location>
</feature>
<reference evidence="3" key="1">
    <citation type="submission" date="2021-01" db="EMBL/GenBank/DDBJ databases">
        <authorList>
            <person name="Kaushik A."/>
        </authorList>
    </citation>
    <scope>NUCLEOTIDE SEQUENCE</scope>
    <source>
        <strain evidence="3">AG4-RS23</strain>
    </source>
</reference>
<feature type="compositionally biased region" description="Basic and acidic residues" evidence="1">
    <location>
        <begin position="254"/>
        <end position="272"/>
    </location>
</feature>
<evidence type="ECO:0000313" key="3">
    <source>
        <dbReference type="EMBL" id="CAE6425612.1"/>
    </source>
</evidence>
<feature type="transmembrane region" description="Helical" evidence="2">
    <location>
        <begin position="600"/>
        <end position="626"/>
    </location>
</feature>
<evidence type="ECO:0000256" key="1">
    <source>
        <dbReference type="SAM" id="MobiDB-lite"/>
    </source>
</evidence>
<keyword evidence="2" id="KW-0812">Transmembrane</keyword>
<feature type="region of interest" description="Disordered" evidence="1">
    <location>
        <begin position="245"/>
        <end position="443"/>
    </location>
</feature>
<feature type="compositionally biased region" description="Low complexity" evidence="1">
    <location>
        <begin position="328"/>
        <end position="338"/>
    </location>
</feature>
<comment type="caution">
    <text evidence="3">The sequence shown here is derived from an EMBL/GenBank/DDBJ whole genome shotgun (WGS) entry which is preliminary data.</text>
</comment>
<organism evidence="3 4">
    <name type="scientific">Rhizoctonia solani</name>
    <dbReference type="NCBI Taxonomy" id="456999"/>
    <lineage>
        <taxon>Eukaryota</taxon>
        <taxon>Fungi</taxon>
        <taxon>Dikarya</taxon>
        <taxon>Basidiomycota</taxon>
        <taxon>Agaricomycotina</taxon>
        <taxon>Agaricomycetes</taxon>
        <taxon>Cantharellales</taxon>
        <taxon>Ceratobasidiaceae</taxon>
        <taxon>Rhizoctonia</taxon>
    </lineage>
</organism>